<dbReference type="InterPro" id="IPR011989">
    <property type="entry name" value="ARM-like"/>
</dbReference>
<evidence type="ECO:0000256" key="5">
    <source>
        <dbReference type="SAM" id="MobiDB-lite"/>
    </source>
</evidence>
<keyword evidence="1" id="KW-0479">Metal-binding</keyword>
<dbReference type="OrthoDB" id="341421at2759"/>
<dbReference type="Gene3D" id="6.10.140.2220">
    <property type="match status" value="1"/>
</dbReference>
<reference evidence="7 8" key="1">
    <citation type="submission" date="2020-07" db="EMBL/GenBank/DDBJ databases">
        <title>Comparative genomics of pyrophilous fungi reveals a link between fire events and developmental genes.</title>
        <authorList>
            <consortium name="DOE Joint Genome Institute"/>
            <person name="Steindorff A.S."/>
            <person name="Carver A."/>
            <person name="Calhoun S."/>
            <person name="Stillman K."/>
            <person name="Liu H."/>
            <person name="Lipzen A."/>
            <person name="Pangilinan J."/>
            <person name="Labutti K."/>
            <person name="Bruns T.D."/>
            <person name="Grigoriev I.V."/>
        </authorList>
    </citation>
    <scope>NUCLEOTIDE SEQUENCE [LARGE SCALE GENOMIC DNA]</scope>
    <source>
        <strain evidence="7 8">CBS 144469</strain>
    </source>
</reference>
<feature type="region of interest" description="Disordered" evidence="5">
    <location>
        <begin position="651"/>
        <end position="674"/>
    </location>
</feature>
<comment type="caution">
    <text evidence="7">The sequence shown here is derived from an EMBL/GenBank/DDBJ whole genome shotgun (WGS) entry which is preliminary data.</text>
</comment>
<name>A0A8H6I5C5_9AGAR</name>
<evidence type="ECO:0000259" key="6">
    <source>
        <dbReference type="PROSITE" id="PS50865"/>
    </source>
</evidence>
<dbReference type="PROSITE" id="PS50865">
    <property type="entry name" value="ZF_MYND_2"/>
    <property type="match status" value="1"/>
</dbReference>
<protein>
    <recommendedName>
        <fullName evidence="6">MYND-type domain-containing protein</fullName>
    </recommendedName>
</protein>
<organism evidence="7 8">
    <name type="scientific">Ephemerocybe angulata</name>
    <dbReference type="NCBI Taxonomy" id="980116"/>
    <lineage>
        <taxon>Eukaryota</taxon>
        <taxon>Fungi</taxon>
        <taxon>Dikarya</taxon>
        <taxon>Basidiomycota</taxon>
        <taxon>Agaricomycotina</taxon>
        <taxon>Agaricomycetes</taxon>
        <taxon>Agaricomycetidae</taxon>
        <taxon>Agaricales</taxon>
        <taxon>Agaricineae</taxon>
        <taxon>Psathyrellaceae</taxon>
        <taxon>Ephemerocybe</taxon>
    </lineage>
</organism>
<sequence>MPGPGSRAKAAAKAKKNKAKAASVTASTSELSLRDAFVDDVDHADGWTPAVNLLCRVFELPDMTTRRGLKKILLNFDSIYKKLDTAYQRNLSNERIRGSIVGIYAKMSVDALLRNKLFERGLLEKLIPLLEIESTRYMALRALTTVTQHGGVGVRTDIALHSDALCKVAEEHPDDPQVGDLVVSILAHCVGAAVEGNEGSPTHPKVLNQLNMSRILNTIVQCMNQSSSNRSCIEHGAELIASATLHAPRAYKNAPEATKVLIAGLRSHDWNLRSLCLGGLMRLHKLGSEDDTRQLDPQRLVSVINTMPGELQDVMMNYGLGNCDIYATLSAAKDFTRAIMAYPQDLNLHSLGLKLAKIIVTTEFSIADGYYETINERTGRREQLNFPGMAFQRYTDALPVCAKAIRTRGIPGEQDDANVLDIKFKIMRQRVGEAAEQARKALEKNPNFAYYHYAVSLVANHTNGLRAAKKGMKCKTITPFIKFQLMQRAVEHSAELGLTTLQEVRSNGEGGDNKWAVGVAFLTSALEDARRYIQEAPPDSRYMKNVTYWFVLLTAVVSETVTEDLSEVKESLEVLKVADGFSKVLGLGPPKTMLRLTQETVVRLFKQSVAKYSDIFERASGGKKLPEVAPDQMQDDLASWLDDLHLDCDHPAGEERGHEHGEHVKEEEKPKKWHTHPKLNANTVSLYRCSHCGNPSASLKKCSGCEKARYCDGTCQKAHWAEHKKRCGREPPKPTVSEDKSQINNLD</sequence>
<proteinExistence type="predicted"/>
<evidence type="ECO:0000313" key="8">
    <source>
        <dbReference type="Proteomes" id="UP000521943"/>
    </source>
</evidence>
<dbReference type="Proteomes" id="UP000521943">
    <property type="component" value="Unassembled WGS sequence"/>
</dbReference>
<feature type="compositionally biased region" description="Basic and acidic residues" evidence="5">
    <location>
        <begin position="651"/>
        <end position="670"/>
    </location>
</feature>
<keyword evidence="2 4" id="KW-0863">Zinc-finger</keyword>
<dbReference type="EMBL" id="JACGCI010000021">
    <property type="protein sequence ID" value="KAF6757748.1"/>
    <property type="molecule type" value="Genomic_DNA"/>
</dbReference>
<dbReference type="PROSITE" id="PS01360">
    <property type="entry name" value="ZF_MYND_1"/>
    <property type="match status" value="1"/>
</dbReference>
<gene>
    <name evidence="7" type="ORF">DFP72DRAFT_1006525</name>
</gene>
<dbReference type="AlphaFoldDB" id="A0A8H6I5C5"/>
<accession>A0A8H6I5C5</accession>
<dbReference type="GO" id="GO:0008270">
    <property type="term" value="F:zinc ion binding"/>
    <property type="evidence" value="ECO:0007669"/>
    <property type="project" value="UniProtKB-KW"/>
</dbReference>
<dbReference type="InterPro" id="IPR002893">
    <property type="entry name" value="Znf_MYND"/>
</dbReference>
<feature type="domain" description="MYND-type" evidence="6">
    <location>
        <begin position="689"/>
        <end position="727"/>
    </location>
</feature>
<dbReference type="Pfam" id="PF01753">
    <property type="entry name" value="zf-MYND"/>
    <property type="match status" value="1"/>
</dbReference>
<dbReference type="Gene3D" id="1.25.10.10">
    <property type="entry name" value="Leucine-rich Repeat Variant"/>
    <property type="match status" value="1"/>
</dbReference>
<dbReference type="SUPFAM" id="SSF144232">
    <property type="entry name" value="HIT/MYND zinc finger-like"/>
    <property type="match status" value="1"/>
</dbReference>
<evidence type="ECO:0000256" key="1">
    <source>
        <dbReference type="ARBA" id="ARBA00022723"/>
    </source>
</evidence>
<dbReference type="SUPFAM" id="SSF48371">
    <property type="entry name" value="ARM repeat"/>
    <property type="match status" value="1"/>
</dbReference>
<keyword evidence="8" id="KW-1185">Reference proteome</keyword>
<evidence type="ECO:0000256" key="2">
    <source>
        <dbReference type="ARBA" id="ARBA00022771"/>
    </source>
</evidence>
<evidence type="ECO:0000256" key="3">
    <source>
        <dbReference type="ARBA" id="ARBA00022833"/>
    </source>
</evidence>
<evidence type="ECO:0000313" key="7">
    <source>
        <dbReference type="EMBL" id="KAF6757748.1"/>
    </source>
</evidence>
<feature type="compositionally biased region" description="Basic and acidic residues" evidence="5">
    <location>
        <begin position="728"/>
        <end position="741"/>
    </location>
</feature>
<dbReference type="InterPro" id="IPR016024">
    <property type="entry name" value="ARM-type_fold"/>
</dbReference>
<evidence type="ECO:0000256" key="4">
    <source>
        <dbReference type="PROSITE-ProRule" id="PRU00134"/>
    </source>
</evidence>
<feature type="region of interest" description="Disordered" evidence="5">
    <location>
        <begin position="722"/>
        <end position="747"/>
    </location>
</feature>
<keyword evidence="3" id="KW-0862">Zinc</keyword>